<evidence type="ECO:0000313" key="6">
    <source>
        <dbReference type="Proteomes" id="UP000093748"/>
    </source>
</evidence>
<evidence type="ECO:0000313" key="3">
    <source>
        <dbReference type="EMBL" id="OBP75085.1"/>
    </source>
</evidence>
<evidence type="ECO:0000313" key="4">
    <source>
        <dbReference type="EMBL" id="OBQ69590.1"/>
    </source>
</evidence>
<dbReference type="InterPro" id="IPR017145">
    <property type="entry name" value="Aminobenzoyl-glu_utiliz_pB"/>
</dbReference>
<keyword evidence="1 3" id="KW-0378">Hydrolase</keyword>
<dbReference type="FunFam" id="3.30.70.360:FF:000004">
    <property type="entry name" value="Peptidase M20 domain-containing protein 2"/>
    <property type="match status" value="1"/>
</dbReference>
<dbReference type="GO" id="GO:0005737">
    <property type="term" value="C:cytoplasm"/>
    <property type="evidence" value="ECO:0007669"/>
    <property type="project" value="TreeGrafter"/>
</dbReference>
<dbReference type="Pfam" id="PF01546">
    <property type="entry name" value="Peptidase_M20"/>
    <property type="match status" value="1"/>
</dbReference>
<dbReference type="RefSeq" id="WP_065005237.1">
    <property type="nucleotide sequence ID" value="NZ_CP033334.1"/>
</dbReference>
<dbReference type="GO" id="GO:0071713">
    <property type="term" value="F:para-aminobenzoyl-glutamate hydrolase activity"/>
    <property type="evidence" value="ECO:0007669"/>
    <property type="project" value="TreeGrafter"/>
</dbReference>
<dbReference type="InterPro" id="IPR002933">
    <property type="entry name" value="Peptidase_M20"/>
</dbReference>
<feature type="domain" description="Peptidase M20 dimerisation" evidence="2">
    <location>
        <begin position="189"/>
        <end position="283"/>
    </location>
</feature>
<dbReference type="Proteomes" id="UP000093737">
    <property type="component" value="Unassembled WGS sequence"/>
</dbReference>
<evidence type="ECO:0000256" key="1">
    <source>
        <dbReference type="ARBA" id="ARBA00022801"/>
    </source>
</evidence>
<dbReference type="InterPro" id="IPR011650">
    <property type="entry name" value="Peptidase_M20_dimer"/>
</dbReference>
<reference evidence="4 5" key="1">
    <citation type="submission" date="2016-05" db="EMBL/GenBank/DDBJ databases">
        <authorList>
            <person name="Ramsay J.P."/>
        </authorList>
    </citation>
    <scope>NUCLEOTIDE SEQUENCE [LARGE SCALE GENOMIC DNA]</scope>
    <source>
        <strain evidence="4 5">NZP2042</strain>
    </source>
</reference>
<reference evidence="3" key="3">
    <citation type="submission" date="2016-06" db="EMBL/GenBank/DDBJ databases">
        <authorList>
            <person name="Kjaerup R.B."/>
            <person name="Dalgaard T.S."/>
            <person name="Juul-Madsen H.R."/>
        </authorList>
    </citation>
    <scope>NUCLEOTIDE SEQUENCE</scope>
    <source>
        <strain evidence="3">R7ANS::ICEMlSym2042</strain>
    </source>
</reference>
<dbReference type="PANTHER" id="PTHR30575">
    <property type="entry name" value="PEPTIDASE M20"/>
    <property type="match status" value="1"/>
</dbReference>
<dbReference type="Gene3D" id="3.30.70.360">
    <property type="match status" value="1"/>
</dbReference>
<name>A0A1A5I7T2_RHILI</name>
<sequence length="477" mass="50677">MENDPLSLNEIVRRVNAKAADYCALSDRIWTMPELAFEEHRSVAEHIAMLEHEGFRITRNVAGIATAFVAEYGEGSPIIGILGEYDALPDLAQTSGATEHKPLTKGGHGHGCGHNLLGAGSALAAVALKDALAAGGIEAKVRYYGCPAEEAGGGKSYMARAGAFDDLDAAFCWHPGALNEVMTKSTNAAVSARFSFTGRAAHAAVDPHLGRSALDAVELMNVGVNYLREHIPSNARVHYAITNTGGEAPNTVQAYAESSYSVRSPTLTDAEGVLARVKKIADGAALMTETSVKMQRIGGSANIIPNEALYDVMFENMSRIGPPAFDVVDLEFAKELRSKALTDDDVMANVAAKDISLKDKVLHDSLLRLGSGQVDMGTTDVGDVSWIVPTAQCFTACFAIGTPWHTWQLVTQGNLPAAHKGMVLAAKAMAATAADCIRNPDIIARAKVELKRRTGSHPYRCPIPSDVVPSDLRAKAS</sequence>
<protein>
    <submittedName>
        <fullName evidence="3">Amidohydrolase</fullName>
    </submittedName>
</protein>
<dbReference type="EMBL" id="LZTJ01000014">
    <property type="protein sequence ID" value="OBP75085.1"/>
    <property type="molecule type" value="Genomic_DNA"/>
</dbReference>
<reference evidence="6" key="2">
    <citation type="submission" date="2016-06" db="EMBL/GenBank/DDBJ databases">
        <title>NZP2037 Pacbio-Illumina hybrid assembly.</title>
        <authorList>
            <person name="Ramsay J.P."/>
        </authorList>
    </citation>
    <scope>NUCLEOTIDE SEQUENCE [LARGE SCALE GENOMIC DNA]</scope>
    <source>
        <strain evidence="6">R7ANS::ICEMlSym2042</strain>
    </source>
</reference>
<dbReference type="InterPro" id="IPR036264">
    <property type="entry name" value="Bact_exopeptidase_dim_dom"/>
</dbReference>
<evidence type="ECO:0000313" key="5">
    <source>
        <dbReference type="Proteomes" id="UP000093737"/>
    </source>
</evidence>
<dbReference type="InterPro" id="IPR052030">
    <property type="entry name" value="Peptidase_M20/M20A_hydrolases"/>
</dbReference>
<gene>
    <name evidence="4" type="ORF">A8145_29230</name>
    <name evidence="3" type="ORF">BAE39_31175</name>
</gene>
<dbReference type="EMBL" id="LYTK01000008">
    <property type="protein sequence ID" value="OBQ69590.1"/>
    <property type="molecule type" value="Genomic_DNA"/>
</dbReference>
<comment type="caution">
    <text evidence="3">The sequence shown here is derived from an EMBL/GenBank/DDBJ whole genome shotgun (WGS) entry which is preliminary data.</text>
</comment>
<accession>A0A1A5I7T2</accession>
<dbReference type="InterPro" id="IPR017439">
    <property type="entry name" value="Amidohydrolase"/>
</dbReference>
<organism evidence="3 6">
    <name type="scientific">Rhizobium loti</name>
    <name type="common">Mesorhizobium loti</name>
    <dbReference type="NCBI Taxonomy" id="381"/>
    <lineage>
        <taxon>Bacteria</taxon>
        <taxon>Pseudomonadati</taxon>
        <taxon>Pseudomonadota</taxon>
        <taxon>Alphaproteobacteria</taxon>
        <taxon>Hyphomicrobiales</taxon>
        <taxon>Phyllobacteriaceae</taxon>
        <taxon>Mesorhizobium</taxon>
    </lineage>
</organism>
<dbReference type="PIRSF" id="PIRSF037227">
    <property type="entry name" value="Aminobenzoyl-glu_utiliz_pB"/>
    <property type="match status" value="1"/>
</dbReference>
<dbReference type="NCBIfam" id="TIGR01891">
    <property type="entry name" value="amidohydrolases"/>
    <property type="match status" value="1"/>
</dbReference>
<proteinExistence type="predicted"/>
<evidence type="ECO:0000259" key="2">
    <source>
        <dbReference type="Pfam" id="PF07687"/>
    </source>
</evidence>
<dbReference type="AlphaFoldDB" id="A0A1A5I7T2"/>
<dbReference type="GO" id="GO:0046657">
    <property type="term" value="P:folic acid catabolic process"/>
    <property type="evidence" value="ECO:0007669"/>
    <property type="project" value="TreeGrafter"/>
</dbReference>
<dbReference type="PANTHER" id="PTHR30575:SF0">
    <property type="entry name" value="XAA-ARG DIPEPTIDASE"/>
    <property type="match status" value="1"/>
</dbReference>
<dbReference type="SUPFAM" id="SSF53187">
    <property type="entry name" value="Zn-dependent exopeptidases"/>
    <property type="match status" value="1"/>
</dbReference>
<dbReference type="GO" id="GO:0016805">
    <property type="term" value="F:dipeptidase activity"/>
    <property type="evidence" value="ECO:0007669"/>
    <property type="project" value="TreeGrafter"/>
</dbReference>
<dbReference type="Pfam" id="PF07687">
    <property type="entry name" value="M20_dimer"/>
    <property type="match status" value="1"/>
</dbReference>
<dbReference type="SUPFAM" id="SSF55031">
    <property type="entry name" value="Bacterial exopeptidase dimerisation domain"/>
    <property type="match status" value="1"/>
</dbReference>
<dbReference type="Proteomes" id="UP000093748">
    <property type="component" value="Unassembled WGS sequence"/>
</dbReference>
<dbReference type="Gene3D" id="3.40.630.10">
    <property type="entry name" value="Zn peptidases"/>
    <property type="match status" value="1"/>
</dbReference>